<reference evidence="2" key="1">
    <citation type="submission" date="2020-11" db="EMBL/GenBank/DDBJ databases">
        <title>Carbohydrate-dependent, anaerobic sulfur respiration: A novel catabolism in halophilic archaea.</title>
        <authorList>
            <person name="Sorokin D.Y."/>
            <person name="Messina E."/>
            <person name="Smedile F."/>
            <person name="La Cono V."/>
            <person name="Hallsworth J.E."/>
            <person name="Yakimov M.M."/>
        </authorList>
    </citation>
    <scope>NUCLEOTIDE SEQUENCE</scope>
    <source>
        <strain evidence="2">AArc-S</strain>
    </source>
</reference>
<dbReference type="EMBL" id="CP064786">
    <property type="protein sequence ID" value="QSG02937.1"/>
    <property type="molecule type" value="Genomic_DNA"/>
</dbReference>
<dbReference type="SUPFAM" id="SSF55729">
    <property type="entry name" value="Acyl-CoA N-acyltransferases (Nat)"/>
    <property type="match status" value="1"/>
</dbReference>
<keyword evidence="2" id="KW-0808">Transferase</keyword>
<dbReference type="InterPro" id="IPR000182">
    <property type="entry name" value="GNAT_dom"/>
</dbReference>
<evidence type="ECO:0000313" key="2">
    <source>
        <dbReference type="EMBL" id="QSG02937.1"/>
    </source>
</evidence>
<evidence type="ECO:0000259" key="1">
    <source>
        <dbReference type="PROSITE" id="PS51186"/>
    </source>
</evidence>
<dbReference type="GeneID" id="70685106"/>
<dbReference type="KEGG" id="hara:AArcS_1727"/>
<feature type="domain" description="N-acetyltransferase" evidence="1">
    <location>
        <begin position="15"/>
        <end position="182"/>
    </location>
</feature>
<dbReference type="AlphaFoldDB" id="A0A897MQX5"/>
<dbReference type="CDD" id="cd04301">
    <property type="entry name" value="NAT_SF"/>
    <property type="match status" value="1"/>
</dbReference>
<sequence>MTTIDYISETERFSDGIRELLVAADDEFVPRLSAREGTTQREGLADASSADTEDVGDAIESYHSQCLDQHLIACHDRGDIRGFMSFREGYRTSELEGYQPSNYISTVIVSPDYRRRGFARKMYKRILSDLPPGIECPYVTTRTWSTNHSHLSLLEELGFENVTNLPDDRGDGIDTVYYAIER</sequence>
<dbReference type="InterPro" id="IPR016181">
    <property type="entry name" value="Acyl_CoA_acyltransferase"/>
</dbReference>
<dbReference type="PROSITE" id="PS51186">
    <property type="entry name" value="GNAT"/>
    <property type="match status" value="1"/>
</dbReference>
<evidence type="ECO:0000313" key="3">
    <source>
        <dbReference type="Proteomes" id="UP000663586"/>
    </source>
</evidence>
<dbReference type="RefSeq" id="WP_238477006.1">
    <property type="nucleotide sequence ID" value="NZ_CP064786.1"/>
</dbReference>
<keyword evidence="3" id="KW-1185">Reference proteome</keyword>
<name>A0A897MQX5_9EURY</name>
<dbReference type="Pfam" id="PF00583">
    <property type="entry name" value="Acetyltransf_1"/>
    <property type="match status" value="1"/>
</dbReference>
<gene>
    <name evidence="2" type="primary">rimI4</name>
    <name evidence="2" type="ORF">AArcS_1727</name>
</gene>
<protein>
    <submittedName>
        <fullName evidence="2">Acetyltransferase (GNAT) family</fullName>
    </submittedName>
</protein>
<proteinExistence type="predicted"/>
<accession>A0A897MQX5</accession>
<dbReference type="Proteomes" id="UP000663586">
    <property type="component" value="Chromosome"/>
</dbReference>
<organism evidence="2 3">
    <name type="scientific">Natranaeroarchaeum sulfidigenes</name>
    <dbReference type="NCBI Taxonomy" id="2784880"/>
    <lineage>
        <taxon>Archaea</taxon>
        <taxon>Methanobacteriati</taxon>
        <taxon>Methanobacteriota</taxon>
        <taxon>Stenosarchaea group</taxon>
        <taxon>Halobacteria</taxon>
        <taxon>Halobacteriales</taxon>
        <taxon>Natronoarchaeaceae</taxon>
        <taxon>Natranaeroarchaeum</taxon>
    </lineage>
</organism>
<dbReference type="Gene3D" id="3.40.630.30">
    <property type="match status" value="1"/>
</dbReference>
<dbReference type="GO" id="GO:0016747">
    <property type="term" value="F:acyltransferase activity, transferring groups other than amino-acyl groups"/>
    <property type="evidence" value="ECO:0007669"/>
    <property type="project" value="InterPro"/>
</dbReference>